<dbReference type="InterPro" id="IPR011992">
    <property type="entry name" value="EF-hand-dom_pair"/>
</dbReference>
<dbReference type="Gene3D" id="1.10.238.10">
    <property type="entry name" value="EF-hand"/>
    <property type="match status" value="1"/>
</dbReference>
<evidence type="ECO:0000256" key="1">
    <source>
        <dbReference type="SAM" id="Coils"/>
    </source>
</evidence>
<feature type="domain" description="HAT C-terminal dimerisation" evidence="3">
    <location>
        <begin position="447"/>
        <end position="508"/>
    </location>
</feature>
<accession>A0A9P0ZN12</accession>
<evidence type="ECO:0000256" key="2">
    <source>
        <dbReference type="SAM" id="MobiDB-lite"/>
    </source>
</evidence>
<dbReference type="Proteomes" id="UP001152484">
    <property type="component" value="Unassembled WGS sequence"/>
</dbReference>
<evidence type="ECO:0000313" key="5">
    <source>
        <dbReference type="Proteomes" id="UP001152484"/>
    </source>
</evidence>
<dbReference type="GO" id="GO:0046983">
    <property type="term" value="F:protein dimerization activity"/>
    <property type="evidence" value="ECO:0007669"/>
    <property type="project" value="InterPro"/>
</dbReference>
<dbReference type="AlphaFoldDB" id="A0A9P0ZN12"/>
<keyword evidence="1" id="KW-0175">Coiled coil</keyword>
<protein>
    <recommendedName>
        <fullName evidence="3">HAT C-terminal dimerisation domain-containing protein</fullName>
    </recommendedName>
</protein>
<feature type="non-terminal residue" evidence="4">
    <location>
        <position position="1"/>
    </location>
</feature>
<dbReference type="SUPFAM" id="SSF47473">
    <property type="entry name" value="EF-hand"/>
    <property type="match status" value="1"/>
</dbReference>
<dbReference type="EMBL" id="CAMAPE010000046">
    <property type="protein sequence ID" value="CAH9104545.1"/>
    <property type="molecule type" value="Genomic_DNA"/>
</dbReference>
<evidence type="ECO:0000313" key="4">
    <source>
        <dbReference type="EMBL" id="CAH9104545.1"/>
    </source>
</evidence>
<evidence type="ECO:0000259" key="3">
    <source>
        <dbReference type="Pfam" id="PF05699"/>
    </source>
</evidence>
<feature type="coiled-coil region" evidence="1">
    <location>
        <begin position="94"/>
        <end position="145"/>
    </location>
</feature>
<dbReference type="InterPro" id="IPR012337">
    <property type="entry name" value="RNaseH-like_sf"/>
</dbReference>
<keyword evidence="5" id="KW-1185">Reference proteome</keyword>
<feature type="region of interest" description="Disordered" evidence="2">
    <location>
        <begin position="208"/>
        <end position="230"/>
    </location>
</feature>
<feature type="compositionally biased region" description="Basic and acidic residues" evidence="2">
    <location>
        <begin position="338"/>
        <end position="352"/>
    </location>
</feature>
<dbReference type="OrthoDB" id="275278at2759"/>
<organism evidence="4 5">
    <name type="scientific">Cuscuta europaea</name>
    <name type="common">European dodder</name>
    <dbReference type="NCBI Taxonomy" id="41803"/>
    <lineage>
        <taxon>Eukaryota</taxon>
        <taxon>Viridiplantae</taxon>
        <taxon>Streptophyta</taxon>
        <taxon>Embryophyta</taxon>
        <taxon>Tracheophyta</taxon>
        <taxon>Spermatophyta</taxon>
        <taxon>Magnoliopsida</taxon>
        <taxon>eudicotyledons</taxon>
        <taxon>Gunneridae</taxon>
        <taxon>Pentapetalae</taxon>
        <taxon>asterids</taxon>
        <taxon>lamiids</taxon>
        <taxon>Solanales</taxon>
        <taxon>Convolvulaceae</taxon>
        <taxon>Cuscuteae</taxon>
        <taxon>Cuscuta</taxon>
        <taxon>Cuscuta subgen. Cuscuta</taxon>
    </lineage>
</organism>
<gene>
    <name evidence="4" type="ORF">CEURO_LOCUS16578</name>
</gene>
<dbReference type="SUPFAM" id="SSF53098">
    <property type="entry name" value="Ribonuclease H-like"/>
    <property type="match status" value="1"/>
</dbReference>
<name>A0A9P0ZN12_CUSEU</name>
<comment type="caution">
    <text evidence="4">The sequence shown here is derived from an EMBL/GenBank/DDBJ whole genome shotgun (WGS) entry which is preliminary data.</text>
</comment>
<feature type="region of interest" description="Disordered" evidence="2">
    <location>
        <begin position="248"/>
        <end position="293"/>
    </location>
</feature>
<dbReference type="InterPro" id="IPR008906">
    <property type="entry name" value="HATC_C_dom"/>
</dbReference>
<dbReference type="PANTHER" id="PTHR23272">
    <property type="entry name" value="BED FINGER-RELATED"/>
    <property type="match status" value="1"/>
</dbReference>
<sequence>MIIYIIIFTPVPQNQQGKGVGGGGRLNPVSVCGKPTGVSAPLLPGPAAALYHFILIIYFVSPCFFTLQSKRCAKSSIKIDLYNSVVNKEGTEGEEEIKKAYRAAREDIDDTTETAVDDKVSSALIDKVDAMLHNLEKEIDDVDAKIGDGWRLLYRDHDGKVTTEEVASAANYLKDTLAKDGIQQLISNLSKDREGKILVEDIVRLASKMEDSESSEEKPDKRDNSSNLGNKIQPCVLVGVQTIPKRARASVDMGNLRRNRTKKIARNHPRSRKGKGGAGSSSQTRDDFDADYNQRYGDAMSDEQLEQLLQQNQGGFFHQQDILQTIDEEELEDDDAEERVPRTVEDEVHGTPDDEEEEAEVATSSQAGGKSESVFKANFTKVKDLETEIWYATCKHCNKKYNLGISGGYGAPQDILRPSTRRNMRNRTKAREDKHKFQGLQLANPLWWKEKERTFPILSKMAKQVLAMPVSTVAVEQEFSAANNVLTDYRTRLNANSLETLVCFHDWLNAKRRTQILALNPPATLWKKQPKMAEIPIDSYLLKSVFHVLIFAQFPIVLHISNKYILNFLCPQ</sequence>
<dbReference type="Pfam" id="PF05699">
    <property type="entry name" value="Dimer_Tnp_hAT"/>
    <property type="match status" value="1"/>
</dbReference>
<feature type="compositionally biased region" description="Basic residues" evidence="2">
    <location>
        <begin position="257"/>
        <end position="275"/>
    </location>
</feature>
<reference evidence="4" key="1">
    <citation type="submission" date="2022-07" db="EMBL/GenBank/DDBJ databases">
        <authorList>
            <person name="Macas J."/>
            <person name="Novak P."/>
            <person name="Neumann P."/>
        </authorList>
    </citation>
    <scope>NUCLEOTIDE SEQUENCE</scope>
</reference>
<feature type="region of interest" description="Disordered" evidence="2">
    <location>
        <begin position="329"/>
        <end position="370"/>
    </location>
</feature>
<dbReference type="PANTHER" id="PTHR23272:SF161">
    <property type="entry name" value="ZINC FINGER BED DOMAIN-CONTAINING PROTEIN RICESLEEPER 1-LIKE"/>
    <property type="match status" value="1"/>
</dbReference>
<feature type="compositionally biased region" description="Basic and acidic residues" evidence="2">
    <location>
        <begin position="208"/>
        <end position="224"/>
    </location>
</feature>
<proteinExistence type="predicted"/>